<dbReference type="Gene3D" id="3.60.40.10">
    <property type="entry name" value="PPM-type phosphatase domain"/>
    <property type="match status" value="1"/>
</dbReference>
<feature type="region of interest" description="Disordered" evidence="1">
    <location>
        <begin position="84"/>
        <end position="108"/>
    </location>
</feature>
<keyword evidence="4" id="KW-1185">Reference proteome</keyword>
<evidence type="ECO:0000313" key="3">
    <source>
        <dbReference type="EMBL" id="SFB01426.1"/>
    </source>
</evidence>
<dbReference type="Proteomes" id="UP000199012">
    <property type="component" value="Unassembled WGS sequence"/>
</dbReference>
<gene>
    <name evidence="3" type="ORF">SAMN05421867_105115</name>
</gene>
<dbReference type="InterPro" id="IPR001932">
    <property type="entry name" value="PPM-type_phosphatase-like_dom"/>
</dbReference>
<dbReference type="SUPFAM" id="SSF81606">
    <property type="entry name" value="PP2C-like"/>
    <property type="match status" value="1"/>
</dbReference>
<dbReference type="AlphaFoldDB" id="A0A1I0XLX2"/>
<name>A0A1I0XLX2_9CELL</name>
<dbReference type="STRING" id="988821.SAMN05421867_105115"/>
<reference evidence="3 4" key="1">
    <citation type="submission" date="2016-10" db="EMBL/GenBank/DDBJ databases">
        <authorList>
            <person name="de Groot N.N."/>
        </authorList>
    </citation>
    <scope>NUCLEOTIDE SEQUENCE [LARGE SCALE GENOMIC DNA]</scope>
    <source>
        <strain evidence="3 4">CGMCC 4.6945</strain>
    </source>
</reference>
<evidence type="ECO:0000259" key="2">
    <source>
        <dbReference type="PROSITE" id="PS51746"/>
    </source>
</evidence>
<organism evidence="3 4">
    <name type="scientific">Cellulomonas marina</name>
    <dbReference type="NCBI Taxonomy" id="988821"/>
    <lineage>
        <taxon>Bacteria</taxon>
        <taxon>Bacillati</taxon>
        <taxon>Actinomycetota</taxon>
        <taxon>Actinomycetes</taxon>
        <taxon>Micrococcales</taxon>
        <taxon>Cellulomonadaceae</taxon>
        <taxon>Cellulomonas</taxon>
    </lineage>
</organism>
<evidence type="ECO:0000313" key="4">
    <source>
        <dbReference type="Proteomes" id="UP000199012"/>
    </source>
</evidence>
<dbReference type="SMART" id="SM00332">
    <property type="entry name" value="PP2Cc"/>
    <property type="match status" value="1"/>
</dbReference>
<feature type="region of interest" description="Disordered" evidence="1">
    <location>
        <begin position="1"/>
        <end position="46"/>
    </location>
</feature>
<sequence length="289" mass="28951">MSGGVGVGDEPTDGGDVPPADASGWRPHLRVGSATHPGYRRPDNQDGALVGRRVFLVADGMGGHEDGAAASAAALRALRRLDADDGTDSDVPAAADSTAPPPGGPDVADRAAAVRAALADAHAAVAALATGPDRAPGTTVTGVVLVVPGGQVPPAWLVVNVGDSRTYRWAHGALERLTGDDTLVAELERAGLLTAAEARSDPRRHVITRALGAGAPLRPGPHDVRAVPAAPGDRVLSCSDGLTDELDDARIAALLAEGDDPQATAEALVAAALAAGGRDNVTVVVVDVT</sequence>
<dbReference type="EMBL" id="FOKA01000005">
    <property type="protein sequence ID" value="SFB01426.1"/>
    <property type="molecule type" value="Genomic_DNA"/>
</dbReference>
<dbReference type="InterPro" id="IPR036457">
    <property type="entry name" value="PPM-type-like_dom_sf"/>
</dbReference>
<dbReference type="Pfam" id="PF13672">
    <property type="entry name" value="PP2C_2"/>
    <property type="match status" value="1"/>
</dbReference>
<feature type="domain" description="PPM-type phosphatase" evidence="2">
    <location>
        <begin position="30"/>
        <end position="288"/>
    </location>
</feature>
<accession>A0A1I0XLX2</accession>
<protein>
    <submittedName>
        <fullName evidence="3">Protein phosphatase</fullName>
    </submittedName>
</protein>
<proteinExistence type="predicted"/>
<dbReference type="PROSITE" id="PS51746">
    <property type="entry name" value="PPM_2"/>
    <property type="match status" value="1"/>
</dbReference>
<dbReference type="RefSeq" id="WP_239078972.1">
    <property type="nucleotide sequence ID" value="NZ_BONM01000026.1"/>
</dbReference>
<dbReference type="SMART" id="SM00331">
    <property type="entry name" value="PP2C_SIG"/>
    <property type="match status" value="1"/>
</dbReference>
<evidence type="ECO:0000256" key="1">
    <source>
        <dbReference type="SAM" id="MobiDB-lite"/>
    </source>
</evidence>